<evidence type="ECO:0000313" key="18">
    <source>
        <dbReference type="Proteomes" id="UP000004367"/>
    </source>
</evidence>
<dbReference type="Pfam" id="PF01923">
    <property type="entry name" value="Cob_adeno_trans"/>
    <property type="match status" value="1"/>
</dbReference>
<evidence type="ECO:0000256" key="6">
    <source>
        <dbReference type="ARBA" id="ARBA00022679"/>
    </source>
</evidence>
<dbReference type="InterPro" id="IPR036451">
    <property type="entry name" value="CblAdoTrfase-like_sf"/>
</dbReference>
<comment type="catalytic activity">
    <reaction evidence="13 14">
        <text>2 cob(II)alamin + reduced [electron-transfer flavoprotein] + 2 ATP = 2 adenosylcob(III)alamin + 2 triphosphate + oxidized [electron-transfer flavoprotein] + 3 H(+)</text>
        <dbReference type="Rhea" id="RHEA:28671"/>
        <dbReference type="Rhea" id="RHEA-COMP:10685"/>
        <dbReference type="Rhea" id="RHEA-COMP:10686"/>
        <dbReference type="ChEBI" id="CHEBI:15378"/>
        <dbReference type="ChEBI" id="CHEBI:16304"/>
        <dbReference type="ChEBI" id="CHEBI:18036"/>
        <dbReference type="ChEBI" id="CHEBI:18408"/>
        <dbReference type="ChEBI" id="CHEBI:30616"/>
        <dbReference type="ChEBI" id="CHEBI:57692"/>
        <dbReference type="ChEBI" id="CHEBI:58307"/>
        <dbReference type="EC" id="2.5.1.17"/>
    </reaction>
</comment>
<evidence type="ECO:0000256" key="3">
    <source>
        <dbReference type="ARBA" id="ARBA00012454"/>
    </source>
</evidence>
<dbReference type="AlphaFoldDB" id="H5UMQ0"/>
<evidence type="ECO:0000256" key="15">
    <source>
        <dbReference type="SAM" id="MobiDB-lite"/>
    </source>
</evidence>
<comment type="catalytic activity">
    <reaction evidence="12 14">
        <text>2 cob(II)yrinate a,c diamide + reduced [electron-transfer flavoprotein] + 2 ATP = 2 adenosylcob(III)yrinate a,c-diamide + 2 triphosphate + oxidized [electron-transfer flavoprotein] + 3 H(+)</text>
        <dbReference type="Rhea" id="RHEA:11528"/>
        <dbReference type="Rhea" id="RHEA-COMP:10685"/>
        <dbReference type="Rhea" id="RHEA-COMP:10686"/>
        <dbReference type="ChEBI" id="CHEBI:15378"/>
        <dbReference type="ChEBI" id="CHEBI:18036"/>
        <dbReference type="ChEBI" id="CHEBI:30616"/>
        <dbReference type="ChEBI" id="CHEBI:57692"/>
        <dbReference type="ChEBI" id="CHEBI:58307"/>
        <dbReference type="ChEBI" id="CHEBI:58503"/>
        <dbReference type="ChEBI" id="CHEBI:58537"/>
        <dbReference type="EC" id="2.5.1.17"/>
    </reaction>
</comment>
<dbReference type="NCBIfam" id="TIGR00636">
    <property type="entry name" value="PduO_Nterm"/>
    <property type="match status" value="1"/>
</dbReference>
<feature type="domain" description="Cobalamin adenosyltransferase-like" evidence="16">
    <location>
        <begin position="7"/>
        <end position="191"/>
    </location>
</feature>
<evidence type="ECO:0000256" key="2">
    <source>
        <dbReference type="ARBA" id="ARBA00007487"/>
    </source>
</evidence>
<dbReference type="eggNOG" id="COG2096">
    <property type="taxonomic scope" value="Bacteria"/>
</dbReference>
<dbReference type="PANTHER" id="PTHR12213">
    <property type="entry name" value="CORRINOID ADENOSYLTRANSFERASE"/>
    <property type="match status" value="1"/>
</dbReference>
<sequence>MVNITRVYTRTGDDGTTHLGDFSRTHKTDPRLSAYADTNEANAAIGIAVACGDLPEEVRTTLLRVQNDLFDVGADLCNPLVVGEEDAEYPPLRVHGEWIDELEADCDRYNEQVEKLRSFILPGGTAGSAHLHLACTITRRAERSTWAAIETYGTGPAAKAKDSEHPGGVNVLTAKYLNRLSDLLFILARVANVGRGGDVLWQPGGGRDSGTAPSTDDSTETTEE</sequence>
<evidence type="ECO:0000313" key="17">
    <source>
        <dbReference type="EMBL" id="GAB47008.1"/>
    </source>
</evidence>
<evidence type="ECO:0000256" key="12">
    <source>
        <dbReference type="ARBA" id="ARBA00048555"/>
    </source>
</evidence>
<dbReference type="GO" id="GO:0008817">
    <property type="term" value="F:corrinoid adenosyltransferase activity"/>
    <property type="evidence" value="ECO:0007669"/>
    <property type="project" value="UniProtKB-UniRule"/>
</dbReference>
<evidence type="ECO:0000256" key="5">
    <source>
        <dbReference type="ARBA" id="ARBA00022573"/>
    </source>
</evidence>
<dbReference type="UniPathway" id="UPA00148">
    <property type="reaction ID" value="UER00233"/>
</dbReference>
<dbReference type="RefSeq" id="WP_009480906.1">
    <property type="nucleotide sequence ID" value="NZ_BAFE01000003.1"/>
</dbReference>
<accession>H5UMQ0</accession>
<proteinExistence type="inferred from homology"/>
<keyword evidence="8 14" id="KW-0067">ATP-binding</keyword>
<dbReference type="PANTHER" id="PTHR12213:SF0">
    <property type="entry name" value="CORRINOID ADENOSYLTRANSFERASE MMAB"/>
    <property type="match status" value="1"/>
</dbReference>
<dbReference type="EC" id="2.5.1.17" evidence="3 14"/>
<keyword evidence="7 14" id="KW-0547">Nucleotide-binding</keyword>
<evidence type="ECO:0000259" key="16">
    <source>
        <dbReference type="Pfam" id="PF01923"/>
    </source>
</evidence>
<dbReference type="STRING" id="1089455.MOPEL_003_00310"/>
<evidence type="ECO:0000256" key="1">
    <source>
        <dbReference type="ARBA" id="ARBA00005121"/>
    </source>
</evidence>
<evidence type="ECO:0000256" key="13">
    <source>
        <dbReference type="ARBA" id="ARBA00048692"/>
    </source>
</evidence>
<evidence type="ECO:0000256" key="4">
    <source>
        <dbReference type="ARBA" id="ARBA00020963"/>
    </source>
</evidence>
<dbReference type="InterPro" id="IPR016030">
    <property type="entry name" value="CblAdoTrfase-like"/>
</dbReference>
<evidence type="ECO:0000256" key="10">
    <source>
        <dbReference type="ARBA" id="ARBA00033334"/>
    </source>
</evidence>
<dbReference type="Gene3D" id="1.20.1200.10">
    <property type="entry name" value="Cobalamin adenosyltransferase-like"/>
    <property type="match status" value="1"/>
</dbReference>
<evidence type="ECO:0000256" key="9">
    <source>
        <dbReference type="ARBA" id="ARBA00031529"/>
    </source>
</evidence>
<dbReference type="SUPFAM" id="SSF89028">
    <property type="entry name" value="Cobalamin adenosyltransferase-like"/>
    <property type="match status" value="1"/>
</dbReference>
<comment type="caution">
    <text evidence="17">The sequence shown here is derived from an EMBL/GenBank/DDBJ whole genome shotgun (WGS) entry which is preliminary data.</text>
</comment>
<keyword evidence="5 14" id="KW-0169">Cobalamin biosynthesis</keyword>
<protein>
    <recommendedName>
        <fullName evidence="4 14">Corrinoid adenosyltransferase</fullName>
        <ecNumber evidence="3 14">2.5.1.17</ecNumber>
    </recommendedName>
    <alternativeName>
        <fullName evidence="9 14">Cob(II)alamin adenosyltransferase</fullName>
    </alternativeName>
    <alternativeName>
        <fullName evidence="11 14">Cob(II)yrinic acid a,c-diamide adenosyltransferase</fullName>
    </alternativeName>
    <alternativeName>
        <fullName evidence="10 14">Cobinamide/cobalamin adenosyltransferase</fullName>
    </alternativeName>
</protein>
<keyword evidence="6 14" id="KW-0808">Transferase</keyword>
<comment type="similarity">
    <text evidence="2 14">Belongs to the Cob(I)alamin adenosyltransferase family.</text>
</comment>
<gene>
    <name evidence="17" type="ORF">MOPEL_003_00310</name>
</gene>
<comment type="pathway">
    <text evidence="1 14">Cofactor biosynthesis; adenosylcobalamin biosynthesis; adenosylcobalamin from cob(II)yrinate a,c-diamide: step 2/7.</text>
</comment>
<dbReference type="GO" id="GO:0009236">
    <property type="term" value="P:cobalamin biosynthetic process"/>
    <property type="evidence" value="ECO:0007669"/>
    <property type="project" value="UniProtKB-UniRule"/>
</dbReference>
<dbReference type="OrthoDB" id="9778896at2"/>
<dbReference type="GO" id="GO:0005524">
    <property type="term" value="F:ATP binding"/>
    <property type="evidence" value="ECO:0007669"/>
    <property type="project" value="UniProtKB-UniRule"/>
</dbReference>
<evidence type="ECO:0000256" key="8">
    <source>
        <dbReference type="ARBA" id="ARBA00022840"/>
    </source>
</evidence>
<reference evidence="17 18" key="1">
    <citation type="submission" date="2012-02" db="EMBL/GenBank/DDBJ databases">
        <title>Whole genome shotgun sequence of Mobilicoccus pelagius NBRC 104925.</title>
        <authorList>
            <person name="Yoshida Y."/>
            <person name="Hosoyama A."/>
            <person name="Tsuchikane K."/>
            <person name="Katsumata H."/>
            <person name="Yamazaki S."/>
            <person name="Fujita N."/>
        </authorList>
    </citation>
    <scope>NUCLEOTIDE SEQUENCE [LARGE SCALE GENOMIC DNA]</scope>
    <source>
        <strain evidence="17 18">NBRC 104925</strain>
    </source>
</reference>
<evidence type="ECO:0000256" key="11">
    <source>
        <dbReference type="ARBA" id="ARBA00033354"/>
    </source>
</evidence>
<dbReference type="EMBL" id="BAFE01000003">
    <property type="protein sequence ID" value="GAB47008.1"/>
    <property type="molecule type" value="Genomic_DNA"/>
</dbReference>
<evidence type="ECO:0000256" key="14">
    <source>
        <dbReference type="RuleBase" id="RU366026"/>
    </source>
</evidence>
<organism evidence="17 18">
    <name type="scientific">Mobilicoccus pelagius NBRC 104925</name>
    <dbReference type="NCBI Taxonomy" id="1089455"/>
    <lineage>
        <taxon>Bacteria</taxon>
        <taxon>Bacillati</taxon>
        <taxon>Actinomycetota</taxon>
        <taxon>Actinomycetes</taxon>
        <taxon>Micrococcales</taxon>
        <taxon>Dermatophilaceae</taxon>
        <taxon>Mobilicoccus</taxon>
    </lineage>
</organism>
<name>H5UMQ0_9MICO</name>
<evidence type="ECO:0000256" key="7">
    <source>
        <dbReference type="ARBA" id="ARBA00022741"/>
    </source>
</evidence>
<feature type="region of interest" description="Disordered" evidence="15">
    <location>
        <begin position="198"/>
        <end position="224"/>
    </location>
</feature>
<dbReference type="InterPro" id="IPR029499">
    <property type="entry name" value="PduO-typ"/>
</dbReference>
<dbReference type="Proteomes" id="UP000004367">
    <property type="component" value="Unassembled WGS sequence"/>
</dbReference>
<keyword evidence="18" id="KW-1185">Reference proteome</keyword>